<evidence type="ECO:0008006" key="4">
    <source>
        <dbReference type="Google" id="ProtNLM"/>
    </source>
</evidence>
<gene>
    <name evidence="2" type="ORF">ISF6_4348</name>
</gene>
<reference evidence="2 3" key="2">
    <citation type="journal article" date="2016" name="Science">
        <title>A bacterium that degrades and assimilates poly(ethylene terephthalate).</title>
        <authorList>
            <person name="Yoshida S."/>
            <person name="Hiraga K."/>
            <person name="Takehana T."/>
            <person name="Taniguchi I."/>
            <person name="Yamaji H."/>
            <person name="Maeda Y."/>
            <person name="Toyohara K."/>
            <person name="Miyamoto K."/>
            <person name="Kimura Y."/>
            <person name="Oda K."/>
        </authorList>
    </citation>
    <scope>NUCLEOTIDE SEQUENCE [LARGE SCALE GENOMIC DNA]</scope>
    <source>
        <strain evidence="3">NBRC 110686 / TISTR 2288 / 201-F6</strain>
    </source>
</reference>
<dbReference type="STRING" id="1547922.ISF6_4348"/>
<dbReference type="AlphaFoldDB" id="A0A0K8P6L9"/>
<dbReference type="Proteomes" id="UP000037660">
    <property type="component" value="Unassembled WGS sequence"/>
</dbReference>
<keyword evidence="3" id="KW-1185">Reference proteome</keyword>
<comment type="caution">
    <text evidence="2">The sequence shown here is derived from an EMBL/GenBank/DDBJ whole genome shotgun (WGS) entry which is preliminary data.</text>
</comment>
<evidence type="ECO:0000256" key="1">
    <source>
        <dbReference type="SAM" id="SignalP"/>
    </source>
</evidence>
<reference evidence="3" key="1">
    <citation type="submission" date="2015-07" db="EMBL/GenBank/DDBJ databases">
        <title>Discovery of a poly(ethylene terephthalate assimilation.</title>
        <authorList>
            <person name="Yoshida S."/>
            <person name="Hiraga K."/>
            <person name="Takehana T."/>
            <person name="Taniguchi I."/>
            <person name="Yamaji H."/>
            <person name="Maeda Y."/>
            <person name="Toyohara K."/>
            <person name="Miyamoto K."/>
            <person name="Kimura Y."/>
            <person name="Oda K."/>
        </authorList>
    </citation>
    <scope>NUCLEOTIDE SEQUENCE [LARGE SCALE GENOMIC DNA]</scope>
    <source>
        <strain evidence="3">NBRC 110686 / TISTR 2288 / 201-F6</strain>
    </source>
</reference>
<dbReference type="PROSITE" id="PS51257">
    <property type="entry name" value="PROKAR_LIPOPROTEIN"/>
    <property type="match status" value="1"/>
</dbReference>
<name>A0A0K8P6L9_PISS1</name>
<organism evidence="2 3">
    <name type="scientific">Piscinibacter sakaiensis</name>
    <name type="common">Ideonella sakaiensis</name>
    <dbReference type="NCBI Taxonomy" id="1547922"/>
    <lineage>
        <taxon>Bacteria</taxon>
        <taxon>Pseudomonadati</taxon>
        <taxon>Pseudomonadota</taxon>
        <taxon>Betaproteobacteria</taxon>
        <taxon>Burkholderiales</taxon>
        <taxon>Sphaerotilaceae</taxon>
        <taxon>Piscinibacter</taxon>
    </lineage>
</organism>
<feature type="signal peptide" evidence="1">
    <location>
        <begin position="1"/>
        <end position="27"/>
    </location>
</feature>
<evidence type="ECO:0000313" key="3">
    <source>
        <dbReference type="Proteomes" id="UP000037660"/>
    </source>
</evidence>
<feature type="chain" id="PRO_5005513756" description="Lipoprotein SmpA/OmlA domain-containing protein" evidence="1">
    <location>
        <begin position="28"/>
        <end position="198"/>
    </location>
</feature>
<evidence type="ECO:0000313" key="2">
    <source>
        <dbReference type="EMBL" id="GAP38154.1"/>
    </source>
</evidence>
<dbReference type="EMBL" id="BBYR01000067">
    <property type="protein sequence ID" value="GAP38154.1"/>
    <property type="molecule type" value="Genomic_DNA"/>
</dbReference>
<proteinExistence type="predicted"/>
<dbReference type="RefSeq" id="WP_054022041.1">
    <property type="nucleotide sequence ID" value="NZ_BBYR01000067.1"/>
</dbReference>
<protein>
    <recommendedName>
        <fullName evidence="4">Lipoprotein SmpA/OmlA domain-containing protein</fullName>
    </recommendedName>
</protein>
<sequence length="198" mass="21207">MTRSSSPARAGLPLLLASALLAGCAAAPLGQPIVGYTCCNLRAQGGWVSSNNVQGGDLIPAGTPVRLTSIKRKYYLYGLAGTQEIAFRDDAAQSEAQTLRWIRQVVVPQDPQPLLASWPKEVQTAVATVRVFPGMTREQVAMAIGHPSPTDTPDLAASTWRYWTPAEDQPVDLRFGEDGRLADITGKPSAVRTVALPR</sequence>
<keyword evidence="1" id="KW-0732">Signal</keyword>
<accession>A0A0K8P6L9</accession>
<dbReference type="OrthoDB" id="9179113at2"/>